<keyword evidence="5" id="KW-0547">Nucleotide-binding</keyword>
<dbReference type="EC" id="2.7.13.3" evidence="2"/>
<comment type="catalytic activity">
    <reaction evidence="1">
        <text>ATP + protein L-histidine = ADP + protein N-phospho-L-histidine.</text>
        <dbReference type="EC" id="2.7.13.3"/>
    </reaction>
</comment>
<evidence type="ECO:0000256" key="4">
    <source>
        <dbReference type="ARBA" id="ARBA00022679"/>
    </source>
</evidence>
<keyword evidence="11" id="KW-0472">Membrane</keyword>
<dbReference type="PANTHER" id="PTHR24421">
    <property type="entry name" value="NITRATE/NITRITE SENSOR PROTEIN NARX-RELATED"/>
    <property type="match status" value="1"/>
</dbReference>
<dbReference type="RefSeq" id="WP_190072855.1">
    <property type="nucleotide sequence ID" value="NZ_BNBM01000011.1"/>
</dbReference>
<evidence type="ECO:0000256" key="7">
    <source>
        <dbReference type="ARBA" id="ARBA00022840"/>
    </source>
</evidence>
<sequence length="408" mass="42345">MNPLAHLRQAGRRHAHLADAAIALAVFAATLLTAFAGRSAAAGGHSTAAIVAAALGCGVLIGRRRRPLVALGVSAAAAEVFLAESGGNSGVLILLAPLIALYTVADLVERRPGLILGSAAVAALALLHVVHKPALLGPQNLAFIALGGLAIAAGDSSRNRRAYLAEVERRAERAERERELDARRRIAEERLRIARDLHDAVGHQLALISVQSNVAGQALASDTAAAGEAIAHVKAASRKALGELRDTVSLLRQPGDPAAPTAIPAPGLDGLDELLASLRTSGLGIDLRVDGKAVPLAPAADLTAYRVIQESLTNVYKHSSRQQARLTLSYDRHELRISVDDPGGERTADGHADAARPVPAGRHGIAGMRERVLALGGHFTAGPRPGGAFQVMADLPYQPLDLAPEPAP</sequence>
<dbReference type="Proteomes" id="UP001486207">
    <property type="component" value="Unassembled WGS sequence"/>
</dbReference>
<feature type="compositionally biased region" description="Basic and acidic residues" evidence="10">
    <location>
        <begin position="338"/>
        <end position="354"/>
    </location>
</feature>
<evidence type="ECO:0000259" key="14">
    <source>
        <dbReference type="Pfam" id="PF23539"/>
    </source>
</evidence>
<dbReference type="CDD" id="cd16917">
    <property type="entry name" value="HATPase_UhpB-NarQ-NarX-like"/>
    <property type="match status" value="1"/>
</dbReference>
<evidence type="ECO:0000259" key="13">
    <source>
        <dbReference type="Pfam" id="PF07730"/>
    </source>
</evidence>
<dbReference type="Pfam" id="PF02518">
    <property type="entry name" value="HATPase_c"/>
    <property type="match status" value="1"/>
</dbReference>
<keyword evidence="8" id="KW-0902">Two-component regulatory system</keyword>
<dbReference type="PANTHER" id="PTHR24421:SF10">
    <property type="entry name" value="NITRATE_NITRITE SENSOR PROTEIN NARQ"/>
    <property type="match status" value="1"/>
</dbReference>
<dbReference type="Gene3D" id="1.20.5.1930">
    <property type="match status" value="1"/>
</dbReference>
<evidence type="ECO:0000313" key="15">
    <source>
        <dbReference type="EMBL" id="MER7379068.1"/>
    </source>
</evidence>
<keyword evidence="3" id="KW-0597">Phosphoprotein</keyword>
<keyword evidence="16" id="KW-1185">Reference proteome</keyword>
<feature type="region of interest" description="Disordered" evidence="10">
    <location>
        <begin position="338"/>
        <end position="361"/>
    </location>
</feature>
<feature type="transmembrane region" description="Helical" evidence="11">
    <location>
        <begin position="112"/>
        <end position="130"/>
    </location>
</feature>
<evidence type="ECO:0000256" key="1">
    <source>
        <dbReference type="ARBA" id="ARBA00000085"/>
    </source>
</evidence>
<dbReference type="InterPro" id="IPR036890">
    <property type="entry name" value="HATPase_C_sf"/>
</dbReference>
<keyword evidence="6 15" id="KW-0418">Kinase</keyword>
<evidence type="ECO:0000256" key="2">
    <source>
        <dbReference type="ARBA" id="ARBA00012438"/>
    </source>
</evidence>
<evidence type="ECO:0000256" key="5">
    <source>
        <dbReference type="ARBA" id="ARBA00022741"/>
    </source>
</evidence>
<dbReference type="InterPro" id="IPR055558">
    <property type="entry name" value="DUF7134"/>
</dbReference>
<feature type="transmembrane region" description="Helical" evidence="11">
    <location>
        <begin position="136"/>
        <end position="154"/>
    </location>
</feature>
<evidence type="ECO:0000313" key="16">
    <source>
        <dbReference type="Proteomes" id="UP001486207"/>
    </source>
</evidence>
<dbReference type="SUPFAM" id="SSF55874">
    <property type="entry name" value="ATPase domain of HSP90 chaperone/DNA topoisomerase II/histidine kinase"/>
    <property type="match status" value="1"/>
</dbReference>
<feature type="transmembrane region" description="Helical" evidence="11">
    <location>
        <begin position="17"/>
        <end position="36"/>
    </location>
</feature>
<accession>A0ABV1Y5Q3</accession>
<feature type="coiled-coil region" evidence="9">
    <location>
        <begin position="157"/>
        <end position="184"/>
    </location>
</feature>
<feature type="domain" description="Histidine kinase/HSP90-like ATPase" evidence="12">
    <location>
        <begin position="304"/>
        <end position="397"/>
    </location>
</feature>
<evidence type="ECO:0000256" key="11">
    <source>
        <dbReference type="SAM" id="Phobius"/>
    </source>
</evidence>
<evidence type="ECO:0000256" key="8">
    <source>
        <dbReference type="ARBA" id="ARBA00023012"/>
    </source>
</evidence>
<dbReference type="Pfam" id="PF23539">
    <property type="entry name" value="DUF7134"/>
    <property type="match status" value="1"/>
</dbReference>
<feature type="domain" description="Signal transduction histidine kinase subgroup 3 dimerisation and phosphoacceptor" evidence="13">
    <location>
        <begin position="189"/>
        <end position="254"/>
    </location>
</feature>
<feature type="transmembrane region" description="Helical" evidence="11">
    <location>
        <begin position="89"/>
        <end position="105"/>
    </location>
</feature>
<keyword evidence="9" id="KW-0175">Coiled coil</keyword>
<dbReference type="GO" id="GO:0016301">
    <property type="term" value="F:kinase activity"/>
    <property type="evidence" value="ECO:0007669"/>
    <property type="project" value="UniProtKB-KW"/>
</dbReference>
<evidence type="ECO:0000256" key="3">
    <source>
        <dbReference type="ARBA" id="ARBA00022553"/>
    </source>
</evidence>
<dbReference type="EMBL" id="JBEPFB010000028">
    <property type="protein sequence ID" value="MER7379068.1"/>
    <property type="molecule type" value="Genomic_DNA"/>
</dbReference>
<reference evidence="15 16" key="1">
    <citation type="submission" date="2024-06" db="EMBL/GenBank/DDBJ databases">
        <title>The Natural Products Discovery Center: Release of the First 8490 Sequenced Strains for Exploring Actinobacteria Biosynthetic Diversity.</title>
        <authorList>
            <person name="Kalkreuter E."/>
            <person name="Kautsar S.A."/>
            <person name="Yang D."/>
            <person name="Bader C.D."/>
            <person name="Teijaro C.N."/>
            <person name="Fluegel L."/>
            <person name="Davis C.M."/>
            <person name="Simpson J.R."/>
            <person name="Lauterbach L."/>
            <person name="Steele A.D."/>
            <person name="Gui C."/>
            <person name="Meng S."/>
            <person name="Li G."/>
            <person name="Viehrig K."/>
            <person name="Ye F."/>
            <person name="Su P."/>
            <person name="Kiefer A.F."/>
            <person name="Nichols A."/>
            <person name="Cepeda A.J."/>
            <person name="Yan W."/>
            <person name="Fan B."/>
            <person name="Jiang Y."/>
            <person name="Adhikari A."/>
            <person name="Zheng C.-J."/>
            <person name="Schuster L."/>
            <person name="Cowan T.M."/>
            <person name="Smanski M.J."/>
            <person name="Chevrette M.G."/>
            <person name="De Carvalho L.P.S."/>
            <person name="Shen B."/>
        </authorList>
    </citation>
    <scope>NUCLEOTIDE SEQUENCE [LARGE SCALE GENOMIC DNA]</scope>
    <source>
        <strain evidence="15 16">NPDC000155</strain>
    </source>
</reference>
<name>A0ABV1Y5Q3_9ACTN</name>
<dbReference type="InterPro" id="IPR003594">
    <property type="entry name" value="HATPase_dom"/>
</dbReference>
<evidence type="ECO:0000256" key="9">
    <source>
        <dbReference type="SAM" id="Coils"/>
    </source>
</evidence>
<dbReference type="InterPro" id="IPR011712">
    <property type="entry name" value="Sig_transdc_His_kin_sub3_dim/P"/>
</dbReference>
<keyword evidence="11" id="KW-0812">Transmembrane</keyword>
<keyword evidence="11" id="KW-1133">Transmembrane helix</keyword>
<keyword evidence="7" id="KW-0067">ATP-binding</keyword>
<feature type="transmembrane region" description="Helical" evidence="11">
    <location>
        <begin position="42"/>
        <end position="61"/>
    </location>
</feature>
<proteinExistence type="predicted"/>
<dbReference type="InterPro" id="IPR050482">
    <property type="entry name" value="Sensor_HK_TwoCompSys"/>
</dbReference>
<protein>
    <recommendedName>
        <fullName evidence="2">histidine kinase</fullName>
        <ecNumber evidence="2">2.7.13.3</ecNumber>
    </recommendedName>
</protein>
<feature type="domain" description="DUF7134" evidence="14">
    <location>
        <begin position="9"/>
        <end position="161"/>
    </location>
</feature>
<evidence type="ECO:0000256" key="6">
    <source>
        <dbReference type="ARBA" id="ARBA00022777"/>
    </source>
</evidence>
<gene>
    <name evidence="15" type="ORF">ABT384_41400</name>
</gene>
<organism evidence="15 16">
    <name type="scientific">Streptomyces lanatus</name>
    <dbReference type="NCBI Taxonomy" id="66900"/>
    <lineage>
        <taxon>Bacteria</taxon>
        <taxon>Bacillati</taxon>
        <taxon>Actinomycetota</taxon>
        <taxon>Actinomycetes</taxon>
        <taxon>Kitasatosporales</taxon>
        <taxon>Streptomycetaceae</taxon>
        <taxon>Streptomyces</taxon>
    </lineage>
</organism>
<evidence type="ECO:0000256" key="10">
    <source>
        <dbReference type="SAM" id="MobiDB-lite"/>
    </source>
</evidence>
<dbReference type="Pfam" id="PF07730">
    <property type="entry name" value="HisKA_3"/>
    <property type="match status" value="1"/>
</dbReference>
<comment type="caution">
    <text evidence="15">The sequence shown here is derived from an EMBL/GenBank/DDBJ whole genome shotgun (WGS) entry which is preliminary data.</text>
</comment>
<dbReference type="Gene3D" id="3.30.565.10">
    <property type="entry name" value="Histidine kinase-like ATPase, C-terminal domain"/>
    <property type="match status" value="1"/>
</dbReference>
<evidence type="ECO:0000259" key="12">
    <source>
        <dbReference type="Pfam" id="PF02518"/>
    </source>
</evidence>
<keyword evidence="4" id="KW-0808">Transferase</keyword>